<evidence type="ECO:0000313" key="3">
    <source>
        <dbReference type="Proteomes" id="UP000184063"/>
    </source>
</evidence>
<reference evidence="3" key="2">
    <citation type="journal article" date="2017" name="Genome Biol.">
        <title>Comparative genomics reveals high biological diversity and specific adaptations in the industrially and medically important fungal genus Aspergillus.</title>
        <authorList>
            <person name="de Vries R.P."/>
            <person name="Riley R."/>
            <person name="Wiebenga A."/>
            <person name="Aguilar-Osorio G."/>
            <person name="Amillis S."/>
            <person name="Uchima C.A."/>
            <person name="Anderluh G."/>
            <person name="Asadollahi M."/>
            <person name="Askin M."/>
            <person name="Barry K."/>
            <person name="Battaglia E."/>
            <person name="Bayram O."/>
            <person name="Benocci T."/>
            <person name="Braus-Stromeyer S.A."/>
            <person name="Caldana C."/>
            <person name="Canovas D."/>
            <person name="Cerqueira G.C."/>
            <person name="Chen F."/>
            <person name="Chen W."/>
            <person name="Choi C."/>
            <person name="Clum A."/>
            <person name="Dos Santos R.A."/>
            <person name="Damasio A.R."/>
            <person name="Diallinas G."/>
            <person name="Emri T."/>
            <person name="Fekete E."/>
            <person name="Flipphi M."/>
            <person name="Freyberg S."/>
            <person name="Gallo A."/>
            <person name="Gournas C."/>
            <person name="Habgood R."/>
            <person name="Hainaut M."/>
            <person name="Harispe M.L."/>
            <person name="Henrissat B."/>
            <person name="Hilden K.S."/>
            <person name="Hope R."/>
            <person name="Hossain A."/>
            <person name="Karabika E."/>
            <person name="Karaffa L."/>
            <person name="Karanyi Z."/>
            <person name="Krasevec N."/>
            <person name="Kuo A."/>
            <person name="Kusch H."/>
            <person name="LaButti K."/>
            <person name="Lagendijk E.L."/>
            <person name="Lapidus A."/>
            <person name="Levasseur A."/>
            <person name="Lindquist E."/>
            <person name="Lipzen A."/>
            <person name="Logrieco A.F."/>
            <person name="MacCabe A."/>
            <person name="Maekelae M.R."/>
            <person name="Malavazi I."/>
            <person name="Melin P."/>
            <person name="Meyer V."/>
            <person name="Mielnichuk N."/>
            <person name="Miskei M."/>
            <person name="Molnar A.P."/>
            <person name="Mule G."/>
            <person name="Ngan C.Y."/>
            <person name="Orejas M."/>
            <person name="Orosz E."/>
            <person name="Ouedraogo J.P."/>
            <person name="Overkamp K.M."/>
            <person name="Park H.-S."/>
            <person name="Perrone G."/>
            <person name="Piumi F."/>
            <person name="Punt P.J."/>
            <person name="Ram A.F."/>
            <person name="Ramon A."/>
            <person name="Rauscher S."/>
            <person name="Record E."/>
            <person name="Riano-Pachon D.M."/>
            <person name="Robert V."/>
            <person name="Roehrig J."/>
            <person name="Ruller R."/>
            <person name="Salamov A."/>
            <person name="Salih N.S."/>
            <person name="Samson R.A."/>
            <person name="Sandor E."/>
            <person name="Sanguinetti M."/>
            <person name="Schuetze T."/>
            <person name="Sepcic K."/>
            <person name="Shelest E."/>
            <person name="Sherlock G."/>
            <person name="Sophianopoulou V."/>
            <person name="Squina F.M."/>
            <person name="Sun H."/>
            <person name="Susca A."/>
            <person name="Todd R.B."/>
            <person name="Tsang A."/>
            <person name="Unkles S.E."/>
            <person name="van de Wiele N."/>
            <person name="van Rossen-Uffink D."/>
            <person name="Oliveira J.V."/>
            <person name="Vesth T.C."/>
            <person name="Visser J."/>
            <person name="Yu J.-H."/>
            <person name="Zhou M."/>
            <person name="Andersen M.R."/>
            <person name="Archer D.B."/>
            <person name="Baker S.E."/>
            <person name="Benoit I."/>
            <person name="Brakhage A.A."/>
            <person name="Braus G.H."/>
            <person name="Fischer R."/>
            <person name="Frisvad J.C."/>
            <person name="Goldman G.H."/>
            <person name="Houbraken J."/>
            <person name="Oakley B."/>
            <person name="Pocsi I."/>
            <person name="Scazzocchio C."/>
            <person name="Seiboth B."/>
            <person name="vanKuyk P.A."/>
            <person name="Wortman J."/>
            <person name="Dyer P.S."/>
            <person name="Grigoriev I.V."/>
        </authorList>
    </citation>
    <scope>NUCLEOTIDE SEQUENCE [LARGE SCALE GENOMIC DNA]</scope>
    <source>
        <strain evidence="3">CBS 106.47</strain>
    </source>
</reference>
<reference evidence="1" key="1">
    <citation type="submission" date="2016-11" db="EMBL/GenBank/DDBJ databases">
        <title>Genomic diversity in the industrially and medically important fungal genus Aspergillus.</title>
        <authorList>
            <consortium name="DOE Joint Genome Institute"/>
            <person name="Riley R."/>
            <person name="Labutti K."/>
            <person name="Clum A."/>
            <person name="Sun H."/>
            <person name="Wiebenga A."/>
            <person name="De Vries R.P."/>
            <person name="Grigoriev I.V."/>
        </authorList>
    </citation>
    <scope>NUCLEOTIDE SEQUENCE [LARGE SCALE GENOMIC DNA]</scope>
    <source>
        <strain evidence="1">CBS 106.47</strain>
    </source>
</reference>
<evidence type="ECO:0000313" key="2">
    <source>
        <dbReference type="EMBL" id="OJZ80390.1"/>
    </source>
</evidence>
<dbReference type="VEuPathDB" id="FungiDB:ASPFODRAFT_669691"/>
<dbReference type="AlphaFoldDB" id="A0A1M3SYE0"/>
<organism evidence="1 3">
    <name type="scientific">Aspergillus luchuensis (strain CBS 106.47)</name>
    <dbReference type="NCBI Taxonomy" id="1137211"/>
    <lineage>
        <taxon>Eukaryota</taxon>
        <taxon>Fungi</taxon>
        <taxon>Dikarya</taxon>
        <taxon>Ascomycota</taxon>
        <taxon>Pezizomycotina</taxon>
        <taxon>Eurotiomycetes</taxon>
        <taxon>Eurotiomycetidae</taxon>
        <taxon>Eurotiales</taxon>
        <taxon>Aspergillaceae</taxon>
        <taxon>Aspergillus</taxon>
        <taxon>Aspergillus subgen. Circumdati</taxon>
    </lineage>
</organism>
<dbReference type="Proteomes" id="UP000184063">
    <property type="component" value="Unassembled WGS sequence"/>
</dbReference>
<accession>A0A1M3SYE0</accession>
<name>A0A1M3SYE0_ASPLC</name>
<dbReference type="EMBL" id="KV878313">
    <property type="protein sequence ID" value="OJZ79496.1"/>
    <property type="molecule type" value="Genomic_DNA"/>
</dbReference>
<protein>
    <submittedName>
        <fullName evidence="1">Uncharacterized protein</fullName>
    </submittedName>
</protein>
<proteinExistence type="predicted"/>
<evidence type="ECO:0000313" key="1">
    <source>
        <dbReference type="EMBL" id="OJZ79496.1"/>
    </source>
</evidence>
<gene>
    <name evidence="2" type="ORF">ASPFODRAFT_457240</name>
    <name evidence="1" type="ORF">ASPFODRAFT_669691</name>
</gene>
<dbReference type="EMBL" id="KV878255">
    <property type="protein sequence ID" value="OJZ80390.1"/>
    <property type="molecule type" value="Genomic_DNA"/>
</dbReference>
<dbReference type="VEuPathDB" id="FungiDB:ASPFODRAFT_457240"/>
<sequence length="213" mass="24377">MTSLSQIPQEIFDLIAASLSPNSTKKLADALLCSESQENILWRAIFKSDGWIDKASELGACPVLVGPKLHEIGRPSYKGSRRHHILLLTNDYAGDLQYSSDLRFESLREGHCYDPAKFRIILPETTFVNPNKREMKIPEIAIYVQDAIWPQETLNLSRRAIRRLFEKSAVRTQYSFASQKKDLHCTKPSHIRHGREYFKIGAASPDMWHAPRL</sequence>